<organism evidence="1 2">
    <name type="scientific">Elysia crispata</name>
    <name type="common">lettuce slug</name>
    <dbReference type="NCBI Taxonomy" id="231223"/>
    <lineage>
        <taxon>Eukaryota</taxon>
        <taxon>Metazoa</taxon>
        <taxon>Spiralia</taxon>
        <taxon>Lophotrochozoa</taxon>
        <taxon>Mollusca</taxon>
        <taxon>Gastropoda</taxon>
        <taxon>Heterobranchia</taxon>
        <taxon>Euthyneura</taxon>
        <taxon>Panpulmonata</taxon>
        <taxon>Sacoglossa</taxon>
        <taxon>Placobranchoidea</taxon>
        <taxon>Plakobranchidae</taxon>
        <taxon>Elysia</taxon>
    </lineage>
</organism>
<reference evidence="1" key="1">
    <citation type="journal article" date="2023" name="G3 (Bethesda)">
        <title>A reference genome for the long-term kleptoplast-retaining sea slug Elysia crispata morphotype clarki.</title>
        <authorList>
            <person name="Eastman K.E."/>
            <person name="Pendleton A.L."/>
            <person name="Shaikh M.A."/>
            <person name="Suttiyut T."/>
            <person name="Ogas R."/>
            <person name="Tomko P."/>
            <person name="Gavelis G."/>
            <person name="Widhalm J.R."/>
            <person name="Wisecaver J.H."/>
        </authorList>
    </citation>
    <scope>NUCLEOTIDE SEQUENCE</scope>
    <source>
        <strain evidence="1">ECLA1</strain>
    </source>
</reference>
<comment type="caution">
    <text evidence="1">The sequence shown here is derived from an EMBL/GenBank/DDBJ whole genome shotgun (WGS) entry which is preliminary data.</text>
</comment>
<dbReference type="Proteomes" id="UP001283361">
    <property type="component" value="Unassembled WGS sequence"/>
</dbReference>
<name>A0AAE1BEV0_9GAST</name>
<sequence>MQDSAEDPGSMFYSILTCTPGSSAVKYSRRLSPTQGYTEVMASHDRVLNCESFLPCAVSSNTSKDLHVGQLLVFKSHRQGGNNLKKRDMELIEK</sequence>
<keyword evidence="2" id="KW-1185">Reference proteome</keyword>
<accession>A0AAE1BEV0</accession>
<protein>
    <submittedName>
        <fullName evidence="1">Uncharacterized protein</fullName>
    </submittedName>
</protein>
<evidence type="ECO:0000313" key="1">
    <source>
        <dbReference type="EMBL" id="KAK3804146.1"/>
    </source>
</evidence>
<dbReference type="EMBL" id="JAWDGP010000039">
    <property type="protein sequence ID" value="KAK3804146.1"/>
    <property type="molecule type" value="Genomic_DNA"/>
</dbReference>
<dbReference type="AlphaFoldDB" id="A0AAE1BEV0"/>
<gene>
    <name evidence="1" type="ORF">RRG08_047614</name>
</gene>
<evidence type="ECO:0000313" key="2">
    <source>
        <dbReference type="Proteomes" id="UP001283361"/>
    </source>
</evidence>
<proteinExistence type="predicted"/>